<keyword evidence="2" id="KW-1185">Reference proteome</keyword>
<dbReference type="AlphaFoldDB" id="A0A1E8PYX7"/>
<evidence type="ECO:0000313" key="2">
    <source>
        <dbReference type="Proteomes" id="UP000178953"/>
    </source>
</evidence>
<protein>
    <submittedName>
        <fullName evidence="1">Uncharacterized protein</fullName>
    </submittedName>
</protein>
<evidence type="ECO:0000313" key="1">
    <source>
        <dbReference type="EMBL" id="OFJ51327.1"/>
    </source>
</evidence>
<comment type="caution">
    <text evidence="1">The sequence shown here is derived from an EMBL/GenBank/DDBJ whole genome shotgun (WGS) entry which is preliminary data.</text>
</comment>
<dbReference type="Proteomes" id="UP000178953">
    <property type="component" value="Unassembled WGS sequence"/>
</dbReference>
<dbReference type="EMBL" id="MCHX01000070">
    <property type="protein sequence ID" value="OFJ51327.1"/>
    <property type="molecule type" value="Genomic_DNA"/>
</dbReference>
<dbReference type="OrthoDB" id="4950701at2"/>
<organism evidence="1 2">
    <name type="scientific">Mycolicibacterium grossiae</name>
    <dbReference type="NCBI Taxonomy" id="1552759"/>
    <lineage>
        <taxon>Bacteria</taxon>
        <taxon>Bacillati</taxon>
        <taxon>Actinomycetota</taxon>
        <taxon>Actinomycetes</taxon>
        <taxon>Mycobacteriales</taxon>
        <taxon>Mycobacteriaceae</taxon>
        <taxon>Mycolicibacterium</taxon>
    </lineage>
</organism>
<name>A0A1E8PYX7_9MYCO</name>
<proteinExistence type="predicted"/>
<sequence length="69" mass="7183">MRGGGILGVIVLVWLLIGVVAAYQRGYFETSENSCGTAGTIALTVVSGPLNYAGVNPKVMDCKLPEPSQ</sequence>
<accession>A0A1E8PYX7</accession>
<gene>
    <name evidence="1" type="ORF">BEL07_23410</name>
</gene>
<dbReference type="RefSeq" id="WP_070355458.1">
    <property type="nucleotide sequence ID" value="NZ_CP043474.1"/>
</dbReference>
<reference evidence="1 2" key="1">
    <citation type="submission" date="2016-09" db="EMBL/GenBank/DDBJ databases">
        <title>genome sequence of Mycobacterium sp. 739 SCH.</title>
        <authorList>
            <person name="Greninger A.L."/>
            <person name="Qin X."/>
            <person name="Jerome K."/>
            <person name="Vora S."/>
            <person name="Quinn K."/>
        </authorList>
    </citation>
    <scope>NUCLEOTIDE SEQUENCE [LARGE SCALE GENOMIC DNA]</scope>
    <source>
        <strain evidence="1 2">SCH</strain>
    </source>
</reference>